<keyword evidence="1" id="KW-0472">Membrane</keyword>
<protein>
    <submittedName>
        <fullName evidence="2">Uncharacterized protein</fullName>
    </submittedName>
</protein>
<evidence type="ECO:0000313" key="2">
    <source>
        <dbReference type="EMBL" id="OGE80027.1"/>
    </source>
</evidence>
<organism evidence="2 3">
    <name type="scientific">Candidatus Doudnabacteria bacterium RIFCSPHIGHO2_01_FULL_45_18</name>
    <dbReference type="NCBI Taxonomy" id="1817823"/>
    <lineage>
        <taxon>Bacteria</taxon>
        <taxon>Candidatus Doudnaibacteriota</taxon>
    </lineage>
</organism>
<evidence type="ECO:0000256" key="1">
    <source>
        <dbReference type="SAM" id="Phobius"/>
    </source>
</evidence>
<gene>
    <name evidence="2" type="ORF">A2660_02950</name>
</gene>
<feature type="transmembrane region" description="Helical" evidence="1">
    <location>
        <begin position="44"/>
        <end position="64"/>
    </location>
</feature>
<evidence type="ECO:0000313" key="3">
    <source>
        <dbReference type="Proteomes" id="UP000176233"/>
    </source>
</evidence>
<dbReference type="AlphaFoldDB" id="A0A1F5NQR3"/>
<comment type="caution">
    <text evidence="2">The sequence shown here is derived from an EMBL/GenBank/DDBJ whole genome shotgun (WGS) entry which is preliminary data.</text>
</comment>
<dbReference type="Proteomes" id="UP000176233">
    <property type="component" value="Unassembled WGS sequence"/>
</dbReference>
<dbReference type="EMBL" id="MFEJ01000023">
    <property type="protein sequence ID" value="OGE80027.1"/>
    <property type="molecule type" value="Genomic_DNA"/>
</dbReference>
<feature type="transmembrane region" description="Helical" evidence="1">
    <location>
        <begin position="12"/>
        <end position="37"/>
    </location>
</feature>
<reference evidence="2 3" key="1">
    <citation type="journal article" date="2016" name="Nat. Commun.">
        <title>Thousands of microbial genomes shed light on interconnected biogeochemical processes in an aquifer system.</title>
        <authorList>
            <person name="Anantharaman K."/>
            <person name="Brown C.T."/>
            <person name="Hug L.A."/>
            <person name="Sharon I."/>
            <person name="Castelle C.J."/>
            <person name="Probst A.J."/>
            <person name="Thomas B.C."/>
            <person name="Singh A."/>
            <person name="Wilkins M.J."/>
            <person name="Karaoz U."/>
            <person name="Brodie E.L."/>
            <person name="Williams K.H."/>
            <person name="Hubbard S.S."/>
            <person name="Banfield J.F."/>
        </authorList>
    </citation>
    <scope>NUCLEOTIDE SEQUENCE [LARGE SCALE GENOMIC DNA]</scope>
</reference>
<keyword evidence="1" id="KW-0812">Transmembrane</keyword>
<name>A0A1F5NQR3_9BACT</name>
<keyword evidence="1" id="KW-1133">Transmembrane helix</keyword>
<accession>A0A1F5NQR3</accession>
<sequence>MNAYQPTSLGTTILTLVFYITIIGFAIYSLIALYALLRFGRSKILSMTITILYLIIAAGLYAAAITNLHAIRF</sequence>
<proteinExistence type="predicted"/>